<dbReference type="Pfam" id="PF00462">
    <property type="entry name" value="Glutaredoxin"/>
    <property type="match status" value="1"/>
</dbReference>
<evidence type="ECO:0000259" key="1">
    <source>
        <dbReference type="PROSITE" id="PS50404"/>
    </source>
</evidence>
<dbReference type="PROSITE" id="PS51354">
    <property type="entry name" value="GLUTAREDOXIN_2"/>
    <property type="match status" value="1"/>
</dbReference>
<reference evidence="2 3" key="1">
    <citation type="submission" date="2006-10" db="EMBL/GenBank/DDBJ databases">
        <title>Complete sequence of Methanosaeta thermophila PT.</title>
        <authorList>
            <consortium name="US DOE Joint Genome Institute"/>
            <person name="Copeland A."/>
            <person name="Lucas S."/>
            <person name="Lapidus A."/>
            <person name="Barry K."/>
            <person name="Detter J.C."/>
            <person name="Glavina del Rio T."/>
            <person name="Hammon N."/>
            <person name="Israni S."/>
            <person name="Pitluck S."/>
            <person name="Chain P."/>
            <person name="Malfatti S."/>
            <person name="Shin M."/>
            <person name="Vergez L."/>
            <person name="Schmutz J."/>
            <person name="Larimer F."/>
            <person name="Land M."/>
            <person name="Hauser L."/>
            <person name="Kyrpides N."/>
            <person name="Kim E."/>
            <person name="Smith K.S."/>
            <person name="Ingram-Smith C."/>
            <person name="Richardson P."/>
        </authorList>
    </citation>
    <scope>NUCLEOTIDE SEQUENCE [LARGE SCALE GENOMIC DNA]</scope>
    <source>
        <strain evidence="3">DSM 6194 / JCM 14653 / NBRC 101360 / PT</strain>
    </source>
</reference>
<dbReference type="Gene3D" id="3.40.30.10">
    <property type="entry name" value="Glutaredoxin"/>
    <property type="match status" value="1"/>
</dbReference>
<dbReference type="OrthoDB" id="73564at2157"/>
<feature type="domain" description="GST N-terminal" evidence="1">
    <location>
        <begin position="12"/>
        <end position="93"/>
    </location>
</feature>
<proteinExistence type="predicted"/>
<accession>A0B7M2</accession>
<dbReference type="InterPro" id="IPR004045">
    <property type="entry name" value="Glutathione_S-Trfase_N"/>
</dbReference>
<dbReference type="HOGENOM" id="CLU_026126_9_1_2"/>
<dbReference type="PROSITE" id="PS50404">
    <property type="entry name" value="GST_NTER"/>
    <property type="match status" value="1"/>
</dbReference>
<keyword evidence="3" id="KW-1185">Reference proteome</keyword>
<dbReference type="Proteomes" id="UP000000674">
    <property type="component" value="Chromosome"/>
</dbReference>
<dbReference type="RefSeq" id="WP_011696091.1">
    <property type="nucleotide sequence ID" value="NC_008553.1"/>
</dbReference>
<dbReference type="STRING" id="349307.Mthe_0908"/>
<gene>
    <name evidence="2" type="ordered locus">Mthe_0908</name>
</gene>
<protein>
    <submittedName>
        <fullName evidence="2">Glutaredoxin</fullName>
    </submittedName>
</protein>
<evidence type="ECO:0000313" key="2">
    <source>
        <dbReference type="EMBL" id="ABK14696.1"/>
    </source>
</evidence>
<dbReference type="EMBL" id="CP000477">
    <property type="protein sequence ID" value="ABK14696.1"/>
    <property type="molecule type" value="Genomic_DNA"/>
</dbReference>
<dbReference type="KEGG" id="mtp:Mthe_0908"/>
<organism evidence="2 3">
    <name type="scientific">Methanothrix thermoacetophila (strain DSM 6194 / JCM 14653 / NBRC 101360 / PT)</name>
    <name type="common">Methanosaeta thermophila</name>
    <dbReference type="NCBI Taxonomy" id="349307"/>
    <lineage>
        <taxon>Archaea</taxon>
        <taxon>Methanobacteriati</taxon>
        <taxon>Methanobacteriota</taxon>
        <taxon>Stenosarchaea group</taxon>
        <taxon>Methanomicrobia</taxon>
        <taxon>Methanotrichales</taxon>
        <taxon>Methanotrichaceae</taxon>
        <taxon>Methanothrix</taxon>
    </lineage>
</organism>
<sequence>MGKVHVDGHDAGAVTLYALSTCMWCKKTRDLLSKLGVSYDYVYVDLTSGAERAELIDELRKFNPDLTFPTLVANGRVIIGFKEKEIMSALGAL</sequence>
<dbReference type="GeneID" id="4462372"/>
<dbReference type="AlphaFoldDB" id="A0B7M2"/>
<dbReference type="InterPro" id="IPR036249">
    <property type="entry name" value="Thioredoxin-like_sf"/>
</dbReference>
<dbReference type="SUPFAM" id="SSF52833">
    <property type="entry name" value="Thioredoxin-like"/>
    <property type="match status" value="1"/>
</dbReference>
<name>A0B7M2_METTP</name>
<dbReference type="InterPro" id="IPR002109">
    <property type="entry name" value="Glutaredoxin"/>
</dbReference>
<dbReference type="CDD" id="cd02976">
    <property type="entry name" value="NrdH"/>
    <property type="match status" value="1"/>
</dbReference>
<evidence type="ECO:0000313" key="3">
    <source>
        <dbReference type="Proteomes" id="UP000000674"/>
    </source>
</evidence>